<evidence type="ECO:0000256" key="6">
    <source>
        <dbReference type="ARBA" id="ARBA00023004"/>
    </source>
</evidence>
<dbReference type="OrthoDB" id="581608at2"/>
<keyword evidence="3" id="KW-0479">Metal-binding</keyword>
<gene>
    <name evidence="8" type="primary">tfdA_2</name>
    <name evidence="8" type="ORF">NRB20_45470</name>
</gene>
<feature type="domain" description="TauD/TfdA-like" evidence="7">
    <location>
        <begin position="7"/>
        <end position="269"/>
    </location>
</feature>
<dbReference type="InterPro" id="IPR051178">
    <property type="entry name" value="TfdA_dioxygenase"/>
</dbReference>
<evidence type="ECO:0000256" key="4">
    <source>
        <dbReference type="ARBA" id="ARBA00022964"/>
    </source>
</evidence>
<name>A0A7K0D6Q6_9NOCA</name>
<dbReference type="Proteomes" id="UP000438448">
    <property type="component" value="Unassembled WGS sequence"/>
</dbReference>
<dbReference type="Pfam" id="PF02668">
    <property type="entry name" value="TauD"/>
    <property type="match status" value="1"/>
</dbReference>
<dbReference type="AlphaFoldDB" id="A0A7K0D6Q6"/>
<dbReference type="SUPFAM" id="SSF51197">
    <property type="entry name" value="Clavaminate synthase-like"/>
    <property type="match status" value="1"/>
</dbReference>
<keyword evidence="6" id="KW-0408">Iron</keyword>
<evidence type="ECO:0000256" key="2">
    <source>
        <dbReference type="ARBA" id="ARBA00005896"/>
    </source>
</evidence>
<keyword evidence="5 8" id="KW-0560">Oxidoreductase</keyword>
<organism evidence="8 9">
    <name type="scientific">Nocardia macrotermitis</name>
    <dbReference type="NCBI Taxonomy" id="2585198"/>
    <lineage>
        <taxon>Bacteria</taxon>
        <taxon>Bacillati</taxon>
        <taxon>Actinomycetota</taxon>
        <taxon>Actinomycetes</taxon>
        <taxon>Mycobacteriales</taxon>
        <taxon>Nocardiaceae</taxon>
        <taxon>Nocardia</taxon>
    </lineage>
</organism>
<dbReference type="InterPro" id="IPR003819">
    <property type="entry name" value="TauD/TfdA-like"/>
</dbReference>
<evidence type="ECO:0000256" key="1">
    <source>
        <dbReference type="ARBA" id="ARBA00001954"/>
    </source>
</evidence>
<evidence type="ECO:0000313" key="8">
    <source>
        <dbReference type="EMBL" id="MQY21436.1"/>
    </source>
</evidence>
<comment type="caution">
    <text evidence="8">The sequence shown here is derived from an EMBL/GenBank/DDBJ whole genome shotgun (WGS) entry which is preliminary data.</text>
</comment>
<dbReference type="GO" id="GO:0046872">
    <property type="term" value="F:metal ion binding"/>
    <property type="evidence" value="ECO:0007669"/>
    <property type="project" value="UniProtKB-KW"/>
</dbReference>
<dbReference type="EC" id="1.14.11.-" evidence="8"/>
<evidence type="ECO:0000256" key="3">
    <source>
        <dbReference type="ARBA" id="ARBA00022723"/>
    </source>
</evidence>
<reference evidence="8 9" key="1">
    <citation type="submission" date="2019-10" db="EMBL/GenBank/DDBJ databases">
        <title>Nocardia macrotermitis sp. nov. and Nocardia aurantia sp. nov., isolated from the gut of fungus growing-termite Macrotermes natalensis.</title>
        <authorList>
            <person name="Benndorf R."/>
            <person name="Schwitalla J."/>
            <person name="Martin K."/>
            <person name="De Beer W."/>
            <person name="Kaster A.-K."/>
            <person name="Vollmers J."/>
            <person name="Poulsen M."/>
            <person name="Beemelmanns C."/>
        </authorList>
    </citation>
    <scope>NUCLEOTIDE SEQUENCE [LARGE SCALE GENOMIC DNA]</scope>
    <source>
        <strain evidence="8 9">RB20</strain>
    </source>
</reference>
<keyword evidence="4 8" id="KW-0223">Dioxygenase</keyword>
<evidence type="ECO:0000256" key="5">
    <source>
        <dbReference type="ARBA" id="ARBA00023002"/>
    </source>
</evidence>
<dbReference type="GO" id="GO:0051213">
    <property type="term" value="F:dioxygenase activity"/>
    <property type="evidence" value="ECO:0007669"/>
    <property type="project" value="UniProtKB-KW"/>
</dbReference>
<dbReference type="PANTHER" id="PTHR43779:SF3">
    <property type="entry name" value="(3R)-3-[(CARBOXYMETHYL)AMINO]FATTY ACID OXYGENASE_DECARBOXYLASE"/>
    <property type="match status" value="1"/>
</dbReference>
<accession>A0A7K0D6Q6</accession>
<evidence type="ECO:0000313" key="9">
    <source>
        <dbReference type="Proteomes" id="UP000438448"/>
    </source>
</evidence>
<keyword evidence="9" id="KW-1185">Reference proteome</keyword>
<dbReference type="RefSeq" id="WP_153412207.1">
    <property type="nucleotide sequence ID" value="NZ_WEGK01000010.1"/>
</dbReference>
<dbReference type="Gene3D" id="3.60.130.10">
    <property type="entry name" value="Clavaminate synthase-like"/>
    <property type="match status" value="1"/>
</dbReference>
<comment type="similarity">
    <text evidence="2">Belongs to the TfdA dioxygenase family.</text>
</comment>
<sequence>MTISLHPMEPFGAEITGVTGGELTDPAAAQEYRAVLDEHGVLIYRDLHISDEDLVTFTRSLGEPVLAKTREHRLGEIETITLDPTKTNAVLASYRKGNFHWHIDGATLETPQWATLLTAREVDTAGGDTQFANTFLAYAALPEDEKRQLEGLTVRHTFAAAQLLANPEPTEADRAGWARVPARIHPLVWTRRNGRKSLLIGATAEQVVGMPADESRALLNRLLEWATRPQFTYQHRWHRGDLVIWDNTGMLHRAIPFEPTSRRLMHRTTLSGVEAVA</sequence>
<comment type="cofactor">
    <cofactor evidence="1">
        <name>Fe(2+)</name>
        <dbReference type="ChEBI" id="CHEBI:29033"/>
    </cofactor>
</comment>
<protein>
    <submittedName>
        <fullName evidence="8">Alpha-ketoglutarate-dependent 2,4-dichlorophenoxyacetate dioxygenase</fullName>
        <ecNumber evidence="8">1.14.11.-</ecNumber>
    </submittedName>
</protein>
<dbReference type="InterPro" id="IPR042098">
    <property type="entry name" value="TauD-like_sf"/>
</dbReference>
<evidence type="ECO:0000259" key="7">
    <source>
        <dbReference type="Pfam" id="PF02668"/>
    </source>
</evidence>
<proteinExistence type="inferred from homology"/>
<dbReference type="PANTHER" id="PTHR43779">
    <property type="entry name" value="DIOXYGENASE RV0097-RELATED"/>
    <property type="match status" value="1"/>
</dbReference>
<dbReference type="EMBL" id="WEGK01000010">
    <property type="protein sequence ID" value="MQY21436.1"/>
    <property type="molecule type" value="Genomic_DNA"/>
</dbReference>